<feature type="transmembrane region" description="Helical" evidence="6">
    <location>
        <begin position="179"/>
        <end position="197"/>
    </location>
</feature>
<keyword evidence="8" id="KW-1185">Reference proteome</keyword>
<feature type="transmembrane region" description="Helical" evidence="6">
    <location>
        <begin position="383"/>
        <end position="401"/>
    </location>
</feature>
<comment type="similarity">
    <text evidence="2 5">Belongs to the CDP-alcohol phosphatidyltransferase class-I family.</text>
</comment>
<evidence type="ECO:0000256" key="4">
    <source>
        <dbReference type="ARBA" id="ARBA00023136"/>
    </source>
</evidence>
<feature type="transmembrane region" description="Helical" evidence="6">
    <location>
        <begin position="319"/>
        <end position="337"/>
    </location>
</feature>
<dbReference type="InterPro" id="IPR014472">
    <property type="entry name" value="CHOPT"/>
</dbReference>
<keyword evidence="3 5" id="KW-0808">Transferase</keyword>
<gene>
    <name evidence="7" type="ORF">NDN08_002365</name>
</gene>
<dbReference type="Proteomes" id="UP001157974">
    <property type="component" value="Unassembled WGS sequence"/>
</dbReference>
<evidence type="ECO:0000256" key="6">
    <source>
        <dbReference type="SAM" id="Phobius"/>
    </source>
</evidence>
<evidence type="ECO:0000256" key="1">
    <source>
        <dbReference type="ARBA" id="ARBA00004370"/>
    </source>
</evidence>
<organism evidence="7 8">
    <name type="scientific">Rhodosorus marinus</name>
    <dbReference type="NCBI Taxonomy" id="101924"/>
    <lineage>
        <taxon>Eukaryota</taxon>
        <taxon>Rhodophyta</taxon>
        <taxon>Stylonematophyceae</taxon>
        <taxon>Stylonematales</taxon>
        <taxon>Stylonemataceae</taxon>
        <taxon>Rhodosorus</taxon>
    </lineage>
</organism>
<reference evidence="7 8" key="1">
    <citation type="journal article" date="2023" name="Nat. Commun.">
        <title>Origin of minicircular mitochondrial genomes in red algae.</title>
        <authorList>
            <person name="Lee Y."/>
            <person name="Cho C.H."/>
            <person name="Lee Y.M."/>
            <person name="Park S.I."/>
            <person name="Yang J.H."/>
            <person name="West J.A."/>
            <person name="Bhattacharya D."/>
            <person name="Yoon H.S."/>
        </authorList>
    </citation>
    <scope>NUCLEOTIDE SEQUENCE [LARGE SCALE GENOMIC DNA]</scope>
    <source>
        <strain evidence="7 8">CCMP1338</strain>
        <tissue evidence="7">Whole cell</tissue>
    </source>
</reference>
<dbReference type="EMBL" id="JAMWBK010000004">
    <property type="protein sequence ID" value="KAJ8905860.1"/>
    <property type="molecule type" value="Genomic_DNA"/>
</dbReference>
<evidence type="ECO:0000313" key="8">
    <source>
        <dbReference type="Proteomes" id="UP001157974"/>
    </source>
</evidence>
<name>A0AAV8UTH8_9RHOD</name>
<dbReference type="Gene3D" id="1.20.120.1760">
    <property type="match status" value="1"/>
</dbReference>
<proteinExistence type="inferred from homology"/>
<feature type="transmembrane region" description="Helical" evidence="6">
    <location>
        <begin position="349"/>
        <end position="371"/>
    </location>
</feature>
<sequence length="481" mass="53570">MVREEVLGEVGEVHGATVLKVLEKGSVFRSGEGEVPGVFWGGFEFVLEAFCILASWEKGIFFLPWLLVKMDVLKGGYELSRGLLKRSGSRNRTGRRKHDALLYSESFTESELTALCNYKGKGCDRSITYKYVMSKLYDRAVKLLPMWLAPNAVTLIGLCFVLVPHIILSFYAPTLSEEAPGWVYLLNFIGLFMYMLLDNLDGRQARRTSAASPLGHMFDHTCDAINVAITGLTVASTLRLGNNIYTLLLIWFFGMSVFFTATIEEFYTGSLVLREINGANEGLLTMQGFYLFSAIFGTGLWMTPIQITSAWVLPLGKCVIFFVVPVSMPTIAANYYAILKESKKSDSRIFYESLYGSIPFAICTVAMFGWAISSSVLENYPFLFIWACELAFLHVVSYVIVSHLCGRPSLPSFSFMVFPLILGMANAVIAKLGAESVLELPLLFGVVIISAVVNAIQAYRIARQICEHLNIRVFSISKLHE</sequence>
<protein>
    <recommendedName>
        <fullName evidence="9">CDP-alcohol phosphatidyltransferase</fullName>
    </recommendedName>
</protein>
<evidence type="ECO:0000256" key="2">
    <source>
        <dbReference type="ARBA" id="ARBA00010441"/>
    </source>
</evidence>
<evidence type="ECO:0008006" key="9">
    <source>
        <dbReference type="Google" id="ProtNLM"/>
    </source>
</evidence>
<dbReference type="AlphaFoldDB" id="A0AAV8UTH8"/>
<accession>A0AAV8UTH8</accession>
<dbReference type="InterPro" id="IPR000462">
    <property type="entry name" value="CDP-OH_P_trans"/>
</dbReference>
<evidence type="ECO:0000256" key="3">
    <source>
        <dbReference type="ARBA" id="ARBA00022679"/>
    </source>
</evidence>
<keyword evidence="6" id="KW-1133">Transmembrane helix</keyword>
<evidence type="ECO:0000256" key="5">
    <source>
        <dbReference type="RuleBase" id="RU003750"/>
    </source>
</evidence>
<dbReference type="GO" id="GO:0016780">
    <property type="term" value="F:phosphotransferase activity, for other substituted phosphate groups"/>
    <property type="evidence" value="ECO:0007669"/>
    <property type="project" value="InterPro"/>
</dbReference>
<dbReference type="GO" id="GO:0016020">
    <property type="term" value="C:membrane"/>
    <property type="evidence" value="ECO:0007669"/>
    <property type="project" value="UniProtKB-SubCell"/>
</dbReference>
<dbReference type="InterPro" id="IPR048254">
    <property type="entry name" value="CDP_ALCOHOL_P_TRANSF_CS"/>
</dbReference>
<dbReference type="PROSITE" id="PS00379">
    <property type="entry name" value="CDP_ALCOHOL_P_TRANSF"/>
    <property type="match status" value="1"/>
</dbReference>
<keyword evidence="4 6" id="KW-0472">Membrane</keyword>
<dbReference type="GO" id="GO:0008654">
    <property type="term" value="P:phospholipid biosynthetic process"/>
    <property type="evidence" value="ECO:0007669"/>
    <property type="project" value="InterPro"/>
</dbReference>
<feature type="transmembrane region" description="Helical" evidence="6">
    <location>
        <begin position="244"/>
        <end position="267"/>
    </location>
</feature>
<dbReference type="InterPro" id="IPR043130">
    <property type="entry name" value="CDP-OH_PTrfase_TM_dom"/>
</dbReference>
<dbReference type="Pfam" id="PF01066">
    <property type="entry name" value="CDP-OH_P_transf"/>
    <property type="match status" value="1"/>
</dbReference>
<dbReference type="PANTHER" id="PTHR10414:SF37">
    <property type="entry name" value="BB IN A BOXCAR, ISOFORM C"/>
    <property type="match status" value="1"/>
</dbReference>
<comment type="caution">
    <text evidence="7">The sequence shown here is derived from an EMBL/GenBank/DDBJ whole genome shotgun (WGS) entry which is preliminary data.</text>
</comment>
<feature type="transmembrane region" description="Helical" evidence="6">
    <location>
        <begin position="143"/>
        <end position="167"/>
    </location>
</feature>
<dbReference type="PANTHER" id="PTHR10414">
    <property type="entry name" value="ETHANOLAMINEPHOSPHOTRANSFERASE"/>
    <property type="match status" value="1"/>
</dbReference>
<comment type="subcellular location">
    <subcellularLocation>
        <location evidence="1">Membrane</location>
    </subcellularLocation>
</comment>
<keyword evidence="6" id="KW-0812">Transmembrane</keyword>
<evidence type="ECO:0000313" key="7">
    <source>
        <dbReference type="EMBL" id="KAJ8905860.1"/>
    </source>
</evidence>
<feature type="transmembrane region" description="Helical" evidence="6">
    <location>
        <begin position="440"/>
        <end position="462"/>
    </location>
</feature>
<feature type="transmembrane region" description="Helical" evidence="6">
    <location>
        <begin position="413"/>
        <end position="434"/>
    </location>
</feature>